<evidence type="ECO:0000313" key="2">
    <source>
        <dbReference type="EMBL" id="KLU64178.1"/>
    </source>
</evidence>
<evidence type="ECO:0008006" key="4">
    <source>
        <dbReference type="Google" id="ProtNLM"/>
    </source>
</evidence>
<protein>
    <recommendedName>
        <fullName evidence="4">Tautomerase enzyme</fullName>
    </recommendedName>
</protein>
<dbReference type="Pfam" id="PF08921">
    <property type="entry name" value="DUF1904"/>
    <property type="match status" value="1"/>
</dbReference>
<gene>
    <name evidence="2" type="ORF">DEAC_c38110</name>
</gene>
<dbReference type="Gene3D" id="3.30.429.10">
    <property type="entry name" value="Macrophage Migration Inhibitory Factor"/>
    <property type="match status" value="1"/>
</dbReference>
<comment type="caution">
    <text evidence="2">The sequence shown here is derived from an EMBL/GenBank/DDBJ whole genome shotgun (WGS) entry which is preliminary data.</text>
</comment>
<name>A0A0J1FMI5_9FIRM</name>
<evidence type="ECO:0000256" key="1">
    <source>
        <dbReference type="SAM" id="MobiDB-lite"/>
    </source>
</evidence>
<accession>A0A0J1FMI5</accession>
<dbReference type="InterPro" id="IPR015017">
    <property type="entry name" value="DUF1904"/>
</dbReference>
<dbReference type="PATRIC" id="fig|476652.3.peg.4032"/>
<proteinExistence type="predicted"/>
<dbReference type="InterPro" id="IPR014347">
    <property type="entry name" value="Tautomerase/MIF_sf"/>
</dbReference>
<feature type="compositionally biased region" description="Basic residues" evidence="1">
    <location>
        <begin position="124"/>
        <end position="139"/>
    </location>
</feature>
<organism evidence="2 3">
    <name type="scientific">Desulfosporosinus acididurans</name>
    <dbReference type="NCBI Taxonomy" id="476652"/>
    <lineage>
        <taxon>Bacteria</taxon>
        <taxon>Bacillati</taxon>
        <taxon>Bacillota</taxon>
        <taxon>Clostridia</taxon>
        <taxon>Eubacteriales</taxon>
        <taxon>Desulfitobacteriaceae</taxon>
        <taxon>Desulfosporosinus</taxon>
    </lineage>
</organism>
<keyword evidence="3" id="KW-1185">Reference proteome</keyword>
<feature type="region of interest" description="Disordered" evidence="1">
    <location>
        <begin position="122"/>
        <end position="152"/>
    </location>
</feature>
<reference evidence="2 3" key="1">
    <citation type="submission" date="2015-06" db="EMBL/GenBank/DDBJ databases">
        <title>Draft genome of the moderately acidophilic sulfate reducer Candidatus Desulfosporosinus acididurans strain M1.</title>
        <authorList>
            <person name="Poehlein A."/>
            <person name="Petzsch P."/>
            <person name="Johnson B.D."/>
            <person name="Schloemann M."/>
            <person name="Daniel R."/>
            <person name="Muehling M."/>
        </authorList>
    </citation>
    <scope>NUCLEOTIDE SEQUENCE [LARGE SCALE GENOMIC DNA]</scope>
    <source>
        <strain evidence="2 3">M1</strain>
    </source>
</reference>
<dbReference type="SUPFAM" id="SSF55331">
    <property type="entry name" value="Tautomerase/MIF"/>
    <property type="match status" value="1"/>
</dbReference>
<feature type="compositionally biased region" description="Polar residues" evidence="1">
    <location>
        <begin position="143"/>
        <end position="152"/>
    </location>
</feature>
<sequence length="152" mass="17486">MPFLRFKGFEKSIVKKISPFIIDEFSNIVSIPRDMVKIELLHVEQVANSPLSVEIFMFQRQQKEHDALASMIYKKLYEYGYKNPHIFFVILTPSLYYKEGKPLNEIPKNLLANKTYNVEANKTFHNRLTSKRSNGRGRKSGGQESNTKGAAG</sequence>
<dbReference type="Proteomes" id="UP000036356">
    <property type="component" value="Unassembled WGS sequence"/>
</dbReference>
<dbReference type="AlphaFoldDB" id="A0A0J1FMI5"/>
<evidence type="ECO:0000313" key="3">
    <source>
        <dbReference type="Proteomes" id="UP000036356"/>
    </source>
</evidence>
<dbReference type="EMBL" id="LDZY01000016">
    <property type="protein sequence ID" value="KLU64178.1"/>
    <property type="molecule type" value="Genomic_DNA"/>
</dbReference>